<gene>
    <name evidence="1" type="ORF">DN745_16975</name>
</gene>
<dbReference type="SMART" id="SM00327">
    <property type="entry name" value="VWA"/>
    <property type="match status" value="1"/>
</dbReference>
<dbReference type="KEGG" id="bsed:DN745_16975"/>
<dbReference type="Proteomes" id="UP000249799">
    <property type="component" value="Chromosome"/>
</dbReference>
<dbReference type="PANTHER" id="PTHR33608">
    <property type="entry name" value="BLL2464 PROTEIN"/>
    <property type="match status" value="1"/>
</dbReference>
<dbReference type="CDD" id="cd00198">
    <property type="entry name" value="vWFA"/>
    <property type="match status" value="1"/>
</dbReference>
<dbReference type="SUPFAM" id="SSF53300">
    <property type="entry name" value="vWA-like"/>
    <property type="match status" value="1"/>
</dbReference>
<dbReference type="AlphaFoldDB" id="A0A2Z4FQK5"/>
<dbReference type="PANTHER" id="PTHR33608:SF7">
    <property type="entry name" value="DUF58 DOMAIN-CONTAINING PROTEIN"/>
    <property type="match status" value="1"/>
</dbReference>
<accession>A0A2Z4FQK5</accession>
<reference evidence="1 2" key="1">
    <citation type="submission" date="2018-06" db="EMBL/GenBank/DDBJ databases">
        <title>Lujinxingia sediminis gen. nov. sp. nov., a new facultative anaerobic member of the class Deltaproteobacteria, and proposal of Lujinxingaceae fam. nov.</title>
        <authorList>
            <person name="Guo L.-Y."/>
            <person name="Li C.-M."/>
            <person name="Wang S."/>
            <person name="Du Z.-J."/>
        </authorList>
    </citation>
    <scope>NUCLEOTIDE SEQUENCE [LARGE SCALE GENOMIC DNA]</scope>
    <source>
        <strain evidence="1 2">FA350</strain>
    </source>
</reference>
<dbReference type="InterPro" id="IPR002035">
    <property type="entry name" value="VWF_A"/>
</dbReference>
<dbReference type="InterPro" id="IPR002881">
    <property type="entry name" value="DUF58"/>
</dbReference>
<dbReference type="InterPro" id="IPR036465">
    <property type="entry name" value="vWFA_dom_sf"/>
</dbReference>
<keyword evidence="2" id="KW-1185">Reference proteome</keyword>
<dbReference type="Pfam" id="PF01882">
    <property type="entry name" value="DUF58"/>
    <property type="match status" value="1"/>
</dbReference>
<name>A0A2Z4FQK5_9DELT</name>
<sequence>MTESLRPKFLDPTVLDELGSMQLKAQALVEGILAGMHRSPHHGGSVEFAEYTEYSPGHEIRHIDWQVYAKTDKYYVKQYEDETNLRAYMVVDASGSMNFKSEEAPFTKLDYVSYVAAAFSHLLLRQGDAVGALSFNGENRNFLPAAARKGHLDDLLYLLDNLPGAGKTGLDVALRTIAERANRRSIVLLFSDFLDADGEALQLLKVLRHRRLQVAAFHVLDPAELRFPYEGMTLFEGLEGEGELLVDADDLREAYLERIREHLADVKKQCEQARVEYFRFPTTQAIEETCLTFLRGRL</sequence>
<dbReference type="RefSeq" id="WP_111336706.1">
    <property type="nucleotide sequence ID" value="NZ_CP030032.1"/>
</dbReference>
<dbReference type="Gene3D" id="3.40.50.410">
    <property type="entry name" value="von Willebrand factor, type A domain"/>
    <property type="match status" value="1"/>
</dbReference>
<dbReference type="OrthoDB" id="9776116at2"/>
<evidence type="ECO:0000313" key="1">
    <source>
        <dbReference type="EMBL" id="AWV90924.1"/>
    </source>
</evidence>
<proteinExistence type="predicted"/>
<evidence type="ECO:0000313" key="2">
    <source>
        <dbReference type="Proteomes" id="UP000249799"/>
    </source>
</evidence>
<organism evidence="1 2">
    <name type="scientific">Bradymonas sediminis</name>
    <dbReference type="NCBI Taxonomy" id="1548548"/>
    <lineage>
        <taxon>Bacteria</taxon>
        <taxon>Deltaproteobacteria</taxon>
        <taxon>Bradymonadales</taxon>
        <taxon>Bradymonadaceae</taxon>
        <taxon>Bradymonas</taxon>
    </lineage>
</organism>
<protein>
    <submittedName>
        <fullName evidence="1">DUF58 domain-containing protein</fullName>
    </submittedName>
</protein>
<dbReference type="EMBL" id="CP030032">
    <property type="protein sequence ID" value="AWV90924.1"/>
    <property type="molecule type" value="Genomic_DNA"/>
</dbReference>
<dbReference type="PROSITE" id="PS50234">
    <property type="entry name" value="VWFA"/>
    <property type="match status" value="1"/>
</dbReference>